<keyword evidence="2 4" id="KW-0863">Zinc-finger</keyword>
<dbReference type="AlphaFoldDB" id="A0A7S0M3H0"/>
<evidence type="ECO:0000256" key="3">
    <source>
        <dbReference type="ARBA" id="ARBA00022833"/>
    </source>
</evidence>
<dbReference type="PANTHER" id="PTHR23041:SF78">
    <property type="entry name" value="E3 UBIQUITIN-PROTEIN LIGASE RNF4"/>
    <property type="match status" value="1"/>
</dbReference>
<evidence type="ECO:0000256" key="2">
    <source>
        <dbReference type="ARBA" id="ARBA00022771"/>
    </source>
</evidence>
<gene>
    <name evidence="7" type="ORF">CCUR1050_LOCUS5790</name>
</gene>
<dbReference type="PROSITE" id="PS00518">
    <property type="entry name" value="ZF_RING_1"/>
    <property type="match status" value="1"/>
</dbReference>
<reference evidence="7" key="1">
    <citation type="submission" date="2021-01" db="EMBL/GenBank/DDBJ databases">
        <authorList>
            <person name="Corre E."/>
            <person name="Pelletier E."/>
            <person name="Niang G."/>
            <person name="Scheremetjew M."/>
            <person name="Finn R."/>
            <person name="Kale V."/>
            <person name="Holt S."/>
            <person name="Cochrane G."/>
            <person name="Meng A."/>
            <person name="Brown T."/>
            <person name="Cohen L."/>
        </authorList>
    </citation>
    <scope>NUCLEOTIDE SEQUENCE</scope>
    <source>
        <strain evidence="7">CCAP979/52</strain>
    </source>
</reference>
<keyword evidence="1" id="KW-0479">Metal-binding</keyword>
<sequence length="137" mass="14980">MQGEDVIVVGDEAVHSGARPAQNVRRRKARHEVVEVEDAEPAIDLTSELTPKQTEPKAKRAKTTWMECVVCLEPIKQPSSTKCGHIFCDGCIRKWLEASKRLCPACRKPVNPKDLRRLFLATDPPSPPSSGAAAAAP</sequence>
<organism evidence="7">
    <name type="scientific">Cryptomonas curvata</name>
    <dbReference type="NCBI Taxonomy" id="233186"/>
    <lineage>
        <taxon>Eukaryota</taxon>
        <taxon>Cryptophyceae</taxon>
        <taxon>Cryptomonadales</taxon>
        <taxon>Cryptomonadaceae</taxon>
        <taxon>Cryptomonas</taxon>
    </lineage>
</organism>
<dbReference type="Pfam" id="PF13639">
    <property type="entry name" value="zf-RING_2"/>
    <property type="match status" value="1"/>
</dbReference>
<evidence type="ECO:0000256" key="4">
    <source>
        <dbReference type="PROSITE-ProRule" id="PRU00175"/>
    </source>
</evidence>
<dbReference type="EMBL" id="HBEZ01010520">
    <property type="protein sequence ID" value="CAD8628111.1"/>
    <property type="molecule type" value="Transcribed_RNA"/>
</dbReference>
<feature type="domain" description="RING-type" evidence="6">
    <location>
        <begin position="68"/>
        <end position="107"/>
    </location>
</feature>
<feature type="region of interest" description="Disordered" evidence="5">
    <location>
        <begin position="118"/>
        <end position="137"/>
    </location>
</feature>
<dbReference type="GO" id="GO:0008270">
    <property type="term" value="F:zinc ion binding"/>
    <property type="evidence" value="ECO:0007669"/>
    <property type="project" value="UniProtKB-KW"/>
</dbReference>
<evidence type="ECO:0000256" key="1">
    <source>
        <dbReference type="ARBA" id="ARBA00022723"/>
    </source>
</evidence>
<name>A0A7S0M3H0_9CRYP</name>
<dbReference type="SMART" id="SM00184">
    <property type="entry name" value="RING"/>
    <property type="match status" value="1"/>
</dbReference>
<dbReference type="SUPFAM" id="SSF57850">
    <property type="entry name" value="RING/U-box"/>
    <property type="match status" value="1"/>
</dbReference>
<dbReference type="PANTHER" id="PTHR23041">
    <property type="entry name" value="RING FINGER DOMAIN-CONTAINING"/>
    <property type="match status" value="1"/>
</dbReference>
<keyword evidence="3" id="KW-0862">Zinc</keyword>
<evidence type="ECO:0000256" key="5">
    <source>
        <dbReference type="SAM" id="MobiDB-lite"/>
    </source>
</evidence>
<protein>
    <recommendedName>
        <fullName evidence="6">RING-type domain-containing protein</fullName>
    </recommendedName>
</protein>
<dbReference type="InterPro" id="IPR017907">
    <property type="entry name" value="Znf_RING_CS"/>
</dbReference>
<dbReference type="Gene3D" id="3.30.40.10">
    <property type="entry name" value="Zinc/RING finger domain, C3HC4 (zinc finger)"/>
    <property type="match status" value="1"/>
</dbReference>
<proteinExistence type="predicted"/>
<dbReference type="InterPro" id="IPR047134">
    <property type="entry name" value="RNF4"/>
</dbReference>
<feature type="region of interest" description="Disordered" evidence="5">
    <location>
        <begin position="1"/>
        <end position="26"/>
    </location>
</feature>
<dbReference type="PROSITE" id="PS50089">
    <property type="entry name" value="ZF_RING_2"/>
    <property type="match status" value="1"/>
</dbReference>
<dbReference type="InterPro" id="IPR013083">
    <property type="entry name" value="Znf_RING/FYVE/PHD"/>
</dbReference>
<dbReference type="InterPro" id="IPR001841">
    <property type="entry name" value="Znf_RING"/>
</dbReference>
<evidence type="ECO:0000259" key="6">
    <source>
        <dbReference type="PROSITE" id="PS50089"/>
    </source>
</evidence>
<evidence type="ECO:0000313" key="7">
    <source>
        <dbReference type="EMBL" id="CAD8628111.1"/>
    </source>
</evidence>
<accession>A0A7S0M3H0</accession>